<evidence type="ECO:0000313" key="4">
    <source>
        <dbReference type="Proteomes" id="UP000614410"/>
    </source>
</evidence>
<evidence type="ECO:0000256" key="1">
    <source>
        <dbReference type="ARBA" id="ARBA00008720"/>
    </source>
</evidence>
<sequence>MTHPTAPPAPATDADENARHQRLLDVYGGVLTDHQREACRLHLDEDWSITELAEHLACTRSGAHDLVRRAIAQLEHLEARLGLAEELRRRDALEARLRSRVDLLERRTP</sequence>
<comment type="caution">
    <text evidence="3">The sequence shown here is derived from an EMBL/GenBank/DDBJ whole genome shotgun (WGS) entry which is preliminary data.</text>
</comment>
<dbReference type="Gene3D" id="1.10.10.10">
    <property type="entry name" value="Winged helix-like DNA-binding domain superfamily/Winged helix DNA-binding domain"/>
    <property type="match status" value="1"/>
</dbReference>
<dbReference type="InterPro" id="IPR007394">
    <property type="entry name" value="UPF0122"/>
</dbReference>
<proteinExistence type="inferred from homology"/>
<gene>
    <name evidence="3" type="ORF">JF887_12670</name>
</gene>
<evidence type="ECO:0000313" key="3">
    <source>
        <dbReference type="EMBL" id="MBJ7610267.1"/>
    </source>
</evidence>
<dbReference type="InterPro" id="IPR036388">
    <property type="entry name" value="WH-like_DNA-bd_sf"/>
</dbReference>
<reference evidence="3 4" key="1">
    <citation type="submission" date="2020-10" db="EMBL/GenBank/DDBJ databases">
        <title>Ca. Dormibacterota MAGs.</title>
        <authorList>
            <person name="Montgomery K."/>
        </authorList>
    </citation>
    <scope>NUCLEOTIDE SEQUENCE [LARGE SCALE GENOMIC DNA]</scope>
    <source>
        <strain evidence="3">Mitchell_Peninsula_5</strain>
    </source>
</reference>
<comment type="function">
    <text evidence="2">Might take part in the signal recognition particle (SRP) pathway. This is inferred from the conservation of its genetic proximity to ftsY/ffh. May be a regulatory protein.</text>
</comment>
<dbReference type="InterPro" id="IPR013324">
    <property type="entry name" value="RNA_pol_sigma_r3/r4-like"/>
</dbReference>
<name>A0A934NAK8_9BACT</name>
<protein>
    <submittedName>
        <fullName evidence="3">Transcriptional regulator</fullName>
    </submittedName>
</protein>
<accession>A0A934NAK8</accession>
<dbReference type="PANTHER" id="PTHR40083:SF1">
    <property type="entry name" value="UPF0122 PROTEIN YLXM"/>
    <property type="match status" value="1"/>
</dbReference>
<dbReference type="SUPFAM" id="SSF88659">
    <property type="entry name" value="Sigma3 and sigma4 domains of RNA polymerase sigma factors"/>
    <property type="match status" value="1"/>
</dbReference>
<organism evidence="3 4">
    <name type="scientific">Candidatus Amunia macphersoniae</name>
    <dbReference type="NCBI Taxonomy" id="3127014"/>
    <lineage>
        <taxon>Bacteria</taxon>
        <taxon>Bacillati</taxon>
        <taxon>Candidatus Dormiibacterota</taxon>
        <taxon>Candidatus Dormibacteria</taxon>
        <taxon>Candidatus Aeolococcales</taxon>
        <taxon>Candidatus Aeolococcaceae</taxon>
        <taxon>Candidatus Amunia</taxon>
    </lineage>
</organism>
<dbReference type="Pfam" id="PF04297">
    <property type="entry name" value="UPF0122"/>
    <property type="match status" value="1"/>
</dbReference>
<evidence type="ECO:0000256" key="2">
    <source>
        <dbReference type="ARBA" id="ARBA00024764"/>
    </source>
</evidence>
<dbReference type="PANTHER" id="PTHR40083">
    <property type="entry name" value="UPF0122 PROTEIN CBO2450/CLC_2298"/>
    <property type="match status" value="1"/>
</dbReference>
<dbReference type="AlphaFoldDB" id="A0A934NAK8"/>
<comment type="similarity">
    <text evidence="1">Belongs to the UPF0122 family.</text>
</comment>
<dbReference type="EMBL" id="JAEKNN010000058">
    <property type="protein sequence ID" value="MBJ7610267.1"/>
    <property type="molecule type" value="Genomic_DNA"/>
</dbReference>
<dbReference type="Proteomes" id="UP000614410">
    <property type="component" value="Unassembled WGS sequence"/>
</dbReference>